<protein>
    <submittedName>
        <fullName evidence="1">Uncharacterized protein</fullName>
    </submittedName>
</protein>
<accession>A0A382MZH3</accession>
<reference evidence="1" key="1">
    <citation type="submission" date="2018-05" db="EMBL/GenBank/DDBJ databases">
        <authorList>
            <person name="Lanie J.A."/>
            <person name="Ng W.-L."/>
            <person name="Kazmierczak K.M."/>
            <person name="Andrzejewski T.M."/>
            <person name="Davidsen T.M."/>
            <person name="Wayne K.J."/>
            <person name="Tettelin H."/>
            <person name="Glass J.I."/>
            <person name="Rusch D."/>
            <person name="Podicherti R."/>
            <person name="Tsui H.-C.T."/>
            <person name="Winkler M.E."/>
        </authorList>
    </citation>
    <scope>NUCLEOTIDE SEQUENCE</scope>
</reference>
<feature type="non-terminal residue" evidence="1">
    <location>
        <position position="206"/>
    </location>
</feature>
<organism evidence="1">
    <name type="scientific">marine metagenome</name>
    <dbReference type="NCBI Taxonomy" id="408172"/>
    <lineage>
        <taxon>unclassified sequences</taxon>
        <taxon>metagenomes</taxon>
        <taxon>ecological metagenomes</taxon>
    </lineage>
</organism>
<dbReference type="EMBL" id="UINC01096532">
    <property type="protein sequence ID" value="SVC53495.1"/>
    <property type="molecule type" value="Genomic_DNA"/>
</dbReference>
<dbReference type="AlphaFoldDB" id="A0A382MZH3"/>
<dbReference type="PROSITE" id="PS51257">
    <property type="entry name" value="PROKAR_LIPOPROTEIN"/>
    <property type="match status" value="1"/>
</dbReference>
<name>A0A382MZH3_9ZZZZ</name>
<proteinExistence type="predicted"/>
<gene>
    <name evidence="1" type="ORF">METZ01_LOCUS306349</name>
</gene>
<sequence length="206" mass="22826">MRSIYHLSLLILGLVFFGCEEDDPETSTENEAPPYTMLQVSSDEQSIIDENLALITAYYEDAYPDHFLILVGDSETLVDDMSCDSHDQEVVEQMLSGGNPMFFHLTPTEDLSESVAAMVDPEGNPLNQKYLDAPANIKDAIDYVNQFAGHEGAIDDSSIFIFNYSSDDGEIHNGKCQDLGHHQLGLFKNTIVVSTLNDADYGTSTW</sequence>
<evidence type="ECO:0000313" key="1">
    <source>
        <dbReference type="EMBL" id="SVC53495.1"/>
    </source>
</evidence>